<feature type="chain" id="PRO_5017275101" evidence="1">
    <location>
        <begin position="24"/>
        <end position="320"/>
    </location>
</feature>
<evidence type="ECO:0000313" key="3">
    <source>
        <dbReference type="EMBL" id="RFU77895.1"/>
    </source>
</evidence>
<organism evidence="3 4">
    <name type="scientific">Trichoderma arundinaceum</name>
    <dbReference type="NCBI Taxonomy" id="490622"/>
    <lineage>
        <taxon>Eukaryota</taxon>
        <taxon>Fungi</taxon>
        <taxon>Dikarya</taxon>
        <taxon>Ascomycota</taxon>
        <taxon>Pezizomycotina</taxon>
        <taxon>Sordariomycetes</taxon>
        <taxon>Hypocreomycetidae</taxon>
        <taxon>Hypocreales</taxon>
        <taxon>Hypocreaceae</taxon>
        <taxon>Trichoderma</taxon>
    </lineage>
</organism>
<dbReference type="Pfam" id="PF10528">
    <property type="entry name" value="GLEYA"/>
    <property type="match status" value="1"/>
</dbReference>
<evidence type="ECO:0000259" key="2">
    <source>
        <dbReference type="PROSITE" id="PS51820"/>
    </source>
</evidence>
<accession>A0A395NP89</accession>
<keyword evidence="4" id="KW-1185">Reference proteome</keyword>
<feature type="signal peptide" evidence="1">
    <location>
        <begin position="1"/>
        <end position="23"/>
    </location>
</feature>
<sequence>MAVHKTLVRAFVATAAMASVANSHAIAVPAGHLDARTYPTPTCDPSHTVTQTETKTVTSWKALLTITIGGGTHTKTETKTEICTVTDTETVTETATSTTTVTPTYTPPSCPTQCPAPPSCNNLGFDWAYYNNSARNTDTTYSTFHPDSYKKVAPIFVGTTSYVGGLYNSQGTQNTGPIYNSGRDFKLDFFGLNHHAYIYACEAGTYSITIPYSNDAVYLWTGAKAYSGWTDNNADAKALYNQPDHIAGHASFNLNIPANSYVPIRFFYGQAQYGGGFNFNITTPSGQVIVSNAETFSPYVVRYSCDGTTAPAFPAFGKET</sequence>
<dbReference type="Proteomes" id="UP000266272">
    <property type="component" value="Unassembled WGS sequence"/>
</dbReference>
<proteinExistence type="predicted"/>
<dbReference type="Gene3D" id="2.60.120.1560">
    <property type="match status" value="1"/>
</dbReference>
<dbReference type="EMBL" id="PXOA01000245">
    <property type="protein sequence ID" value="RFU77895.1"/>
    <property type="molecule type" value="Genomic_DNA"/>
</dbReference>
<protein>
    <submittedName>
        <fullName evidence="3">Conidiospore surface</fullName>
    </submittedName>
</protein>
<gene>
    <name evidence="3" type="ORF">TARUN_4293</name>
</gene>
<dbReference type="AlphaFoldDB" id="A0A395NP89"/>
<keyword evidence="1" id="KW-0732">Signal</keyword>
<dbReference type="InterPro" id="IPR037524">
    <property type="entry name" value="PA14/GLEYA"/>
</dbReference>
<name>A0A395NP89_TRIAR</name>
<dbReference type="PROSITE" id="PS51820">
    <property type="entry name" value="PA14"/>
    <property type="match status" value="1"/>
</dbReference>
<reference evidence="3 4" key="1">
    <citation type="journal article" date="2018" name="PLoS Pathog.">
        <title>Evolution of structural diversity of trichothecenes, a family of toxins produced by plant pathogenic and entomopathogenic fungi.</title>
        <authorList>
            <person name="Proctor R.H."/>
            <person name="McCormick S.P."/>
            <person name="Kim H.S."/>
            <person name="Cardoza R.E."/>
            <person name="Stanley A.M."/>
            <person name="Lindo L."/>
            <person name="Kelly A."/>
            <person name="Brown D.W."/>
            <person name="Lee T."/>
            <person name="Vaughan M.M."/>
            <person name="Alexander N.J."/>
            <person name="Busman M."/>
            <person name="Gutierrez S."/>
        </authorList>
    </citation>
    <scope>NUCLEOTIDE SEQUENCE [LARGE SCALE GENOMIC DNA]</scope>
    <source>
        <strain evidence="3 4">IBT 40837</strain>
    </source>
</reference>
<dbReference type="InterPro" id="IPR018871">
    <property type="entry name" value="GLEYA_adhesin_domain"/>
</dbReference>
<evidence type="ECO:0000313" key="4">
    <source>
        <dbReference type="Proteomes" id="UP000266272"/>
    </source>
</evidence>
<evidence type="ECO:0000256" key="1">
    <source>
        <dbReference type="SAM" id="SignalP"/>
    </source>
</evidence>
<dbReference type="OrthoDB" id="4388755at2759"/>
<feature type="domain" description="PA14" evidence="2">
    <location>
        <begin position="134"/>
        <end position="296"/>
    </location>
</feature>
<comment type="caution">
    <text evidence="3">The sequence shown here is derived from an EMBL/GenBank/DDBJ whole genome shotgun (WGS) entry which is preliminary data.</text>
</comment>
<dbReference type="STRING" id="490622.A0A395NP89"/>